<dbReference type="InterPro" id="IPR029044">
    <property type="entry name" value="Nucleotide-diphossugar_trans"/>
</dbReference>
<sequence length="216" mass="24350">MLKGKRISVIIPAYNEAKRIGKVLSKIPEFVDEVIVVDDGSEDNTFEVAKNHGAEVIRLEKNQGKGAAMREGIKKISGDVVVFMDADGQHNPEEIEKLVSPILKGEADFVIGSRLIKTQGKRPLIRKISNFLSTSLIKIKLGINVKDTQSGFRAIKRELLPEIESKRYEVETEILIKAVKKGARVKEVPVERIYGIETGHFRFEDILRFLHSLIKY</sequence>
<accession>A0A7C0TZU9</accession>
<evidence type="ECO:0000259" key="1">
    <source>
        <dbReference type="Pfam" id="PF00535"/>
    </source>
</evidence>
<organism evidence="2">
    <name type="scientific">Thermococcus litoralis</name>
    <dbReference type="NCBI Taxonomy" id="2265"/>
    <lineage>
        <taxon>Archaea</taxon>
        <taxon>Methanobacteriati</taxon>
        <taxon>Methanobacteriota</taxon>
        <taxon>Thermococci</taxon>
        <taxon>Thermococcales</taxon>
        <taxon>Thermococcaceae</taxon>
        <taxon>Thermococcus</taxon>
    </lineage>
</organism>
<evidence type="ECO:0000313" key="2">
    <source>
        <dbReference type="EMBL" id="HDD31758.1"/>
    </source>
</evidence>
<protein>
    <submittedName>
        <fullName evidence="2">Glycosyltransferase family 2 protein</fullName>
    </submittedName>
</protein>
<dbReference type="PANTHER" id="PTHR48090">
    <property type="entry name" value="UNDECAPRENYL-PHOSPHATE 4-DEOXY-4-FORMAMIDO-L-ARABINOSE TRANSFERASE-RELATED"/>
    <property type="match status" value="1"/>
</dbReference>
<reference evidence="2" key="1">
    <citation type="journal article" date="2020" name="mSystems">
        <title>Genome- and Community-Level Interaction Insights into Carbon Utilization and Element Cycling Functions of Hydrothermarchaeota in Hydrothermal Sediment.</title>
        <authorList>
            <person name="Zhou Z."/>
            <person name="Liu Y."/>
            <person name="Xu W."/>
            <person name="Pan J."/>
            <person name="Luo Z.H."/>
            <person name="Li M."/>
        </authorList>
    </citation>
    <scope>NUCLEOTIDE SEQUENCE [LARGE SCALE GENOMIC DNA]</scope>
    <source>
        <strain evidence="2">HyVt-151</strain>
    </source>
</reference>
<dbReference type="InterPro" id="IPR001173">
    <property type="entry name" value="Glyco_trans_2-like"/>
</dbReference>
<dbReference type="AlphaFoldDB" id="A0A7C0TZU9"/>
<dbReference type="Gene3D" id="3.90.550.10">
    <property type="entry name" value="Spore Coat Polysaccharide Biosynthesis Protein SpsA, Chain A"/>
    <property type="match status" value="1"/>
</dbReference>
<dbReference type="InterPro" id="IPR050256">
    <property type="entry name" value="Glycosyltransferase_2"/>
</dbReference>
<feature type="domain" description="Glycosyltransferase 2-like" evidence="1">
    <location>
        <begin position="8"/>
        <end position="162"/>
    </location>
</feature>
<dbReference type="CDD" id="cd04179">
    <property type="entry name" value="DPM_DPG-synthase_like"/>
    <property type="match status" value="1"/>
</dbReference>
<dbReference type="PANTHER" id="PTHR48090:SF7">
    <property type="entry name" value="RFBJ PROTEIN"/>
    <property type="match status" value="1"/>
</dbReference>
<dbReference type="SUPFAM" id="SSF53448">
    <property type="entry name" value="Nucleotide-diphospho-sugar transferases"/>
    <property type="match status" value="1"/>
</dbReference>
<dbReference type="Proteomes" id="UP000886210">
    <property type="component" value="Unassembled WGS sequence"/>
</dbReference>
<gene>
    <name evidence="2" type="ORF">ENF72_03985</name>
</gene>
<dbReference type="FunFam" id="3.90.550.10:FF:000129">
    <property type="entry name" value="Glycosyltransferase family 2 protein"/>
    <property type="match status" value="1"/>
</dbReference>
<dbReference type="Pfam" id="PF00535">
    <property type="entry name" value="Glycos_transf_2"/>
    <property type="match status" value="1"/>
</dbReference>
<comment type="caution">
    <text evidence="2">The sequence shown here is derived from an EMBL/GenBank/DDBJ whole genome shotgun (WGS) entry which is preliminary data.</text>
</comment>
<proteinExistence type="predicted"/>
<name>A0A7C0TZU9_THELI</name>
<dbReference type="EMBL" id="DQYG01000170">
    <property type="protein sequence ID" value="HDD31758.1"/>
    <property type="molecule type" value="Genomic_DNA"/>
</dbReference>